<keyword evidence="4" id="KW-1003">Cell membrane</keyword>
<proteinExistence type="inferred from homology"/>
<accession>A0ABM9WAL7</accession>
<dbReference type="RefSeq" id="WP_083945604.1">
    <property type="nucleotide sequence ID" value="NZ_CP146991.1"/>
</dbReference>
<feature type="transmembrane region" description="Helical" evidence="8">
    <location>
        <begin position="80"/>
        <end position="100"/>
    </location>
</feature>
<keyword evidence="3" id="KW-0813">Transport</keyword>
<evidence type="ECO:0000256" key="3">
    <source>
        <dbReference type="ARBA" id="ARBA00022448"/>
    </source>
</evidence>
<dbReference type="InterPro" id="IPR004669">
    <property type="entry name" value="C4_dicarb_anaerob_car"/>
</dbReference>
<dbReference type="PANTHER" id="PTHR42002:SF2">
    <property type="entry name" value="ANAEROBIC C4-DICARBOXYLATE TRANSPORTER DCUC-RELATED"/>
    <property type="match status" value="1"/>
</dbReference>
<dbReference type="InterPro" id="IPR018385">
    <property type="entry name" value="C4_dicarb_anaerob_car-like"/>
</dbReference>
<evidence type="ECO:0000256" key="8">
    <source>
        <dbReference type="SAM" id="Phobius"/>
    </source>
</evidence>
<evidence type="ECO:0000256" key="1">
    <source>
        <dbReference type="ARBA" id="ARBA00004651"/>
    </source>
</evidence>
<comment type="caution">
    <text evidence="9">The sequence shown here is derived from an EMBL/GenBank/DDBJ whole genome shotgun (WGS) entry which is preliminary data.</text>
</comment>
<evidence type="ECO:0000256" key="5">
    <source>
        <dbReference type="ARBA" id="ARBA00022692"/>
    </source>
</evidence>
<feature type="transmembrane region" description="Helical" evidence="8">
    <location>
        <begin position="106"/>
        <end position="125"/>
    </location>
</feature>
<comment type="subcellular location">
    <subcellularLocation>
        <location evidence="1">Cell membrane</location>
        <topology evidence="1">Multi-pass membrane protein</topology>
    </subcellularLocation>
</comment>
<evidence type="ECO:0000313" key="9">
    <source>
        <dbReference type="EMBL" id="CVK21439.1"/>
    </source>
</evidence>
<evidence type="ECO:0000313" key="10">
    <source>
        <dbReference type="Proteomes" id="UP000245702"/>
    </source>
</evidence>
<dbReference type="PANTHER" id="PTHR42002">
    <property type="entry name" value="ANAEROBIC C4-DICARBOXYLATE TRANSPORTER DCUC-RELATED"/>
    <property type="match status" value="1"/>
</dbReference>
<protein>
    <submittedName>
        <fullName evidence="9">Cryptic C4-dicarboxylate transporter DcuD</fullName>
    </submittedName>
</protein>
<organism evidence="9 10">
    <name type="scientific">Sporomusa sphaeroides DSM 2875</name>
    <dbReference type="NCBI Taxonomy" id="1337886"/>
    <lineage>
        <taxon>Bacteria</taxon>
        <taxon>Bacillati</taxon>
        <taxon>Bacillota</taxon>
        <taxon>Negativicutes</taxon>
        <taxon>Selenomonadales</taxon>
        <taxon>Sporomusaceae</taxon>
        <taxon>Sporomusa</taxon>
    </lineage>
</organism>
<dbReference type="Pfam" id="PF03606">
    <property type="entry name" value="DcuC"/>
    <property type="match status" value="1"/>
</dbReference>
<keyword evidence="6 8" id="KW-1133">Transmembrane helix</keyword>
<keyword evidence="10" id="KW-1185">Reference proteome</keyword>
<comment type="similarity">
    <text evidence="2">Belongs to the DcuC/DcuD transporter (TC 2.A.61) family.</text>
</comment>
<dbReference type="Proteomes" id="UP000245702">
    <property type="component" value="Unassembled WGS sequence"/>
</dbReference>
<keyword evidence="7 8" id="KW-0472">Membrane</keyword>
<sequence length="126" mass="12793">MVKGAIGAIIALAQSSGFGAIGMILVVIGIVVIAAIVMGSGNAPFFAVAALILTIAAKMSVEPAVMLLPMHFAASVARAIFPITPVIVVSSGMVGVSPFALVKRTVIPMAGALLVIIVANFVLFYR</sequence>
<evidence type="ECO:0000256" key="7">
    <source>
        <dbReference type="ARBA" id="ARBA00023136"/>
    </source>
</evidence>
<evidence type="ECO:0000256" key="2">
    <source>
        <dbReference type="ARBA" id="ARBA00005275"/>
    </source>
</evidence>
<reference evidence="9 10" key="1">
    <citation type="submission" date="2016-01" db="EMBL/GenBank/DDBJ databases">
        <authorList>
            <person name="Brown R."/>
        </authorList>
    </citation>
    <scope>NUCLEOTIDE SEQUENCE [LARGE SCALE GENOMIC DNA]</scope>
    <source>
        <strain evidence="9">Sporomusa sphaeroides DSM 2875</strain>
    </source>
</reference>
<evidence type="ECO:0000256" key="6">
    <source>
        <dbReference type="ARBA" id="ARBA00022989"/>
    </source>
</evidence>
<evidence type="ECO:0000256" key="4">
    <source>
        <dbReference type="ARBA" id="ARBA00022475"/>
    </source>
</evidence>
<keyword evidence="5 8" id="KW-0812">Transmembrane</keyword>
<gene>
    <name evidence="9" type="primary">dcuD_3</name>
    <name evidence="9" type="ORF">SSPH_04129</name>
</gene>
<name>A0ABM9WAL7_9FIRM</name>
<dbReference type="EMBL" id="FCOW01000035">
    <property type="protein sequence ID" value="CVK21439.1"/>
    <property type="molecule type" value="Genomic_DNA"/>
</dbReference>